<dbReference type="InterPro" id="IPR049172">
    <property type="entry name" value="DUF6857_pln"/>
</dbReference>
<dbReference type="EMBL" id="DUZY01000003">
    <property type="protein sequence ID" value="DAD32681.1"/>
    <property type="molecule type" value="Genomic_DNA"/>
</dbReference>
<dbReference type="Proteomes" id="UP000607653">
    <property type="component" value="Unassembled WGS sequence"/>
</dbReference>
<proteinExistence type="predicted"/>
<evidence type="ECO:0000313" key="3">
    <source>
        <dbReference type="Proteomes" id="UP000607653"/>
    </source>
</evidence>
<dbReference type="AlphaFoldDB" id="A0A822YM69"/>
<accession>A0A822YM69</accession>
<gene>
    <name evidence="2" type="ORF">HUJ06_011532</name>
</gene>
<comment type="caution">
    <text evidence="2">The sequence shown here is derived from an EMBL/GenBank/DDBJ whole genome shotgun (WGS) entry which is preliminary data.</text>
</comment>
<keyword evidence="3" id="KW-1185">Reference proteome</keyword>
<evidence type="ECO:0000313" key="2">
    <source>
        <dbReference type="EMBL" id="DAD32681.1"/>
    </source>
</evidence>
<protein>
    <recommendedName>
        <fullName evidence="1">DUF6857 domain-containing protein</fullName>
    </recommendedName>
</protein>
<sequence>MLSEVPKSCGCLVADSLSAKEDNPQPTVEKFLSLHSSLNRARLVADSLSNFWCQYQ</sequence>
<name>A0A822YM69_NELNU</name>
<feature type="domain" description="DUF6857" evidence="1">
    <location>
        <begin position="18"/>
        <end position="50"/>
    </location>
</feature>
<reference evidence="2 3" key="1">
    <citation type="journal article" date="2020" name="Mol. Biol. Evol.">
        <title>Distinct Expression and Methylation Patterns for Genes with Different Fates following a Single Whole-Genome Duplication in Flowering Plants.</title>
        <authorList>
            <person name="Shi T."/>
            <person name="Rahmani R.S."/>
            <person name="Gugger P.F."/>
            <person name="Wang M."/>
            <person name="Li H."/>
            <person name="Zhang Y."/>
            <person name="Li Z."/>
            <person name="Wang Q."/>
            <person name="Van de Peer Y."/>
            <person name="Marchal K."/>
            <person name="Chen J."/>
        </authorList>
    </citation>
    <scope>NUCLEOTIDE SEQUENCE [LARGE SCALE GENOMIC DNA]</scope>
    <source>
        <tissue evidence="2">Leaf</tissue>
    </source>
</reference>
<evidence type="ECO:0000259" key="1">
    <source>
        <dbReference type="Pfam" id="PF21647"/>
    </source>
</evidence>
<organism evidence="2 3">
    <name type="scientific">Nelumbo nucifera</name>
    <name type="common">Sacred lotus</name>
    <dbReference type="NCBI Taxonomy" id="4432"/>
    <lineage>
        <taxon>Eukaryota</taxon>
        <taxon>Viridiplantae</taxon>
        <taxon>Streptophyta</taxon>
        <taxon>Embryophyta</taxon>
        <taxon>Tracheophyta</taxon>
        <taxon>Spermatophyta</taxon>
        <taxon>Magnoliopsida</taxon>
        <taxon>Proteales</taxon>
        <taxon>Nelumbonaceae</taxon>
        <taxon>Nelumbo</taxon>
    </lineage>
</organism>
<dbReference type="Pfam" id="PF21647">
    <property type="entry name" value="DUF6857"/>
    <property type="match status" value="1"/>
</dbReference>